<protein>
    <submittedName>
        <fullName evidence="6">LysR family transcriptional regulator</fullName>
    </submittedName>
</protein>
<evidence type="ECO:0000256" key="1">
    <source>
        <dbReference type="ARBA" id="ARBA00009437"/>
    </source>
</evidence>
<dbReference type="RefSeq" id="WP_338891198.1">
    <property type="nucleotide sequence ID" value="NZ_CP147846.1"/>
</dbReference>
<dbReference type="InterPro" id="IPR036390">
    <property type="entry name" value="WH_DNA-bd_sf"/>
</dbReference>
<organism evidence="6 7">
    <name type="scientific">Rhodococcus sovatensis</name>
    <dbReference type="NCBI Taxonomy" id="1805840"/>
    <lineage>
        <taxon>Bacteria</taxon>
        <taxon>Bacillati</taxon>
        <taxon>Actinomycetota</taxon>
        <taxon>Actinomycetes</taxon>
        <taxon>Mycobacteriales</taxon>
        <taxon>Nocardiaceae</taxon>
        <taxon>Rhodococcus</taxon>
    </lineage>
</organism>
<evidence type="ECO:0000256" key="4">
    <source>
        <dbReference type="ARBA" id="ARBA00023163"/>
    </source>
</evidence>
<dbReference type="InterPro" id="IPR036388">
    <property type="entry name" value="WH-like_DNA-bd_sf"/>
</dbReference>
<accession>A0ABZ2PMH1</accession>
<dbReference type="Pfam" id="PF00126">
    <property type="entry name" value="HTH_1"/>
    <property type="match status" value="1"/>
</dbReference>
<proteinExistence type="inferred from homology"/>
<dbReference type="Gene3D" id="1.10.10.10">
    <property type="entry name" value="Winged helix-like DNA-binding domain superfamily/Winged helix DNA-binding domain"/>
    <property type="match status" value="1"/>
</dbReference>
<dbReference type="PANTHER" id="PTHR30126:SF39">
    <property type="entry name" value="HTH-TYPE TRANSCRIPTIONAL REGULATOR CYSL"/>
    <property type="match status" value="1"/>
</dbReference>
<dbReference type="InterPro" id="IPR000847">
    <property type="entry name" value="LysR_HTH_N"/>
</dbReference>
<gene>
    <name evidence="6" type="ORF">WDS16_05830</name>
</gene>
<keyword evidence="7" id="KW-1185">Reference proteome</keyword>
<keyword evidence="3" id="KW-0238">DNA-binding</keyword>
<dbReference type="Proteomes" id="UP001432000">
    <property type="component" value="Chromosome"/>
</dbReference>
<dbReference type="InterPro" id="IPR005119">
    <property type="entry name" value="LysR_subst-bd"/>
</dbReference>
<keyword evidence="4" id="KW-0804">Transcription</keyword>
<dbReference type="SUPFAM" id="SSF46785">
    <property type="entry name" value="Winged helix' DNA-binding domain"/>
    <property type="match status" value="1"/>
</dbReference>
<evidence type="ECO:0000259" key="5">
    <source>
        <dbReference type="PROSITE" id="PS50931"/>
    </source>
</evidence>
<dbReference type="PROSITE" id="PS50931">
    <property type="entry name" value="HTH_LYSR"/>
    <property type="match status" value="1"/>
</dbReference>
<name>A0ABZ2PMH1_9NOCA</name>
<evidence type="ECO:0000256" key="2">
    <source>
        <dbReference type="ARBA" id="ARBA00023015"/>
    </source>
</evidence>
<evidence type="ECO:0000313" key="7">
    <source>
        <dbReference type="Proteomes" id="UP001432000"/>
    </source>
</evidence>
<dbReference type="Gene3D" id="3.40.190.10">
    <property type="entry name" value="Periplasmic binding protein-like II"/>
    <property type="match status" value="2"/>
</dbReference>
<sequence>MTLSPRVPDLAALDVMVSVARLGSMSAAGREHGLSQQAVSARVRAAERDIGLRVFSRTNTGVGLTPEGVAVLEWAENVLNAAQKFATGVDSLLREDIAHLTVAASMTVAEHLVPGWIVLMRTRHPAVRTQMRLMNSAEAAQHVLDGRADIGFVEGPDIPSGLGVRVVATDELVVVTGPEHRWATTASVTVEELASTALVQREPGSGTRTTFENIIHPTEPPLLELESVTAIKSAVVTADAPSVLSSMAVEGDIRDGRLVRIDVEGVTMPRQLRAIWNQQEQLRGPSRDFLDIALSQRT</sequence>
<evidence type="ECO:0000313" key="6">
    <source>
        <dbReference type="EMBL" id="WXG70047.1"/>
    </source>
</evidence>
<feature type="domain" description="HTH lysR-type" evidence="5">
    <location>
        <begin position="8"/>
        <end position="65"/>
    </location>
</feature>
<dbReference type="PANTHER" id="PTHR30126">
    <property type="entry name" value="HTH-TYPE TRANSCRIPTIONAL REGULATOR"/>
    <property type="match status" value="1"/>
</dbReference>
<dbReference type="EMBL" id="CP147846">
    <property type="protein sequence ID" value="WXG70047.1"/>
    <property type="molecule type" value="Genomic_DNA"/>
</dbReference>
<dbReference type="SUPFAM" id="SSF53850">
    <property type="entry name" value="Periplasmic binding protein-like II"/>
    <property type="match status" value="1"/>
</dbReference>
<reference evidence="6 7" key="1">
    <citation type="submission" date="2024-03" db="EMBL/GenBank/DDBJ databases">
        <title>Natural products discovery in diverse microorganisms through a two-stage MS feature dereplication strategy.</title>
        <authorList>
            <person name="Zhang R."/>
        </authorList>
    </citation>
    <scope>NUCLEOTIDE SEQUENCE [LARGE SCALE GENOMIC DNA]</scope>
    <source>
        <strain evidence="6 7">18930</strain>
    </source>
</reference>
<keyword evidence="2" id="KW-0805">Transcription regulation</keyword>
<comment type="similarity">
    <text evidence="1">Belongs to the LysR transcriptional regulatory family.</text>
</comment>
<evidence type="ECO:0000256" key="3">
    <source>
        <dbReference type="ARBA" id="ARBA00023125"/>
    </source>
</evidence>
<dbReference type="Pfam" id="PF03466">
    <property type="entry name" value="LysR_substrate"/>
    <property type="match status" value="1"/>
</dbReference>